<sequence length="48" mass="5749">MGRNVSINIEIYYIDIASIHLIKLNRFLILERRISYFTSIEIVFISFI</sequence>
<proteinExistence type="predicted"/>
<dbReference type="Proteomes" id="UP000257323">
    <property type="component" value="Unassembled WGS sequence"/>
</dbReference>
<dbReference type="AlphaFoldDB" id="A0A3E2BNU2"/>
<name>A0A3E2BNU2_9BACT</name>
<accession>A0A3E2BNU2</accession>
<evidence type="ECO:0000313" key="1">
    <source>
        <dbReference type="EMBL" id="RFT16371.1"/>
    </source>
</evidence>
<gene>
    <name evidence="1" type="ORF">OP8BY_1549</name>
</gene>
<reference evidence="1 2" key="1">
    <citation type="submission" date="2018-08" db="EMBL/GenBank/DDBJ databases">
        <title>Genome analysis of the thermophilic bacterium of the candidate phylum Aminicenantes from deep subsurface aquifer revealed its physiology and ecological role.</title>
        <authorList>
            <person name="Kadnikov V.V."/>
            <person name="Mardanov A.V."/>
            <person name="Beletsky A.V."/>
            <person name="Karnachuk O.V."/>
            <person name="Ravin N.V."/>
        </authorList>
    </citation>
    <scope>NUCLEOTIDE SEQUENCE [LARGE SCALE GENOMIC DNA]</scope>
    <source>
        <strain evidence="1">BY38</strain>
    </source>
</reference>
<evidence type="ECO:0000313" key="2">
    <source>
        <dbReference type="Proteomes" id="UP000257323"/>
    </source>
</evidence>
<organism evidence="1 2">
    <name type="scientific">Candidatus Saccharicenans subterraneus</name>
    <dbReference type="NCBI Taxonomy" id="2508984"/>
    <lineage>
        <taxon>Bacteria</taxon>
        <taxon>Candidatus Aminicenantota</taxon>
        <taxon>Candidatus Aminicenantia</taxon>
        <taxon>Candidatus Aminicenantales</taxon>
        <taxon>Candidatus Saccharicenantaceae</taxon>
        <taxon>Candidatus Saccharicenans</taxon>
    </lineage>
</organism>
<dbReference type="EMBL" id="QUAH01000003">
    <property type="protein sequence ID" value="RFT16371.1"/>
    <property type="molecule type" value="Genomic_DNA"/>
</dbReference>
<comment type="caution">
    <text evidence="1">The sequence shown here is derived from an EMBL/GenBank/DDBJ whole genome shotgun (WGS) entry which is preliminary data.</text>
</comment>
<protein>
    <submittedName>
        <fullName evidence="1">Uncharacterized protein</fullName>
    </submittedName>
</protein>